<organism evidence="2 3">
    <name type="scientific">Marasmiellus scandens</name>
    <dbReference type="NCBI Taxonomy" id="2682957"/>
    <lineage>
        <taxon>Eukaryota</taxon>
        <taxon>Fungi</taxon>
        <taxon>Dikarya</taxon>
        <taxon>Basidiomycota</taxon>
        <taxon>Agaricomycotina</taxon>
        <taxon>Agaricomycetes</taxon>
        <taxon>Agaricomycetidae</taxon>
        <taxon>Agaricales</taxon>
        <taxon>Marasmiineae</taxon>
        <taxon>Omphalotaceae</taxon>
        <taxon>Marasmiellus</taxon>
    </lineage>
</organism>
<keyword evidence="3" id="KW-1185">Reference proteome</keyword>
<accession>A0ABR1IUD1</accession>
<dbReference type="EMBL" id="JBANRG010000063">
    <property type="protein sequence ID" value="KAK7441383.1"/>
    <property type="molecule type" value="Genomic_DNA"/>
</dbReference>
<proteinExistence type="predicted"/>
<protein>
    <submittedName>
        <fullName evidence="2">Uncharacterized protein</fullName>
    </submittedName>
</protein>
<evidence type="ECO:0000256" key="1">
    <source>
        <dbReference type="SAM" id="MobiDB-lite"/>
    </source>
</evidence>
<comment type="caution">
    <text evidence="2">The sequence shown here is derived from an EMBL/GenBank/DDBJ whole genome shotgun (WGS) entry which is preliminary data.</text>
</comment>
<dbReference type="Proteomes" id="UP001498398">
    <property type="component" value="Unassembled WGS sequence"/>
</dbReference>
<sequence>MVKRKNETTDANPTPATKKSKTTKRKNNTNARQESLPAVASSTVAITGASQKKLQFEQKNQGLTQQEILDKYIKIWYNPDQAKASKTYQHFKEPNLIKFKGKQMHAFVCKTNPSIVLHCAPYEDSTGNFTNHINKCSPEKKGNIVDFAAGSTYTPASFRYEIAIWITRKCHPFQIVQDKELLKIFKSLYLFVDVPHPLSPKTSRTSTT</sequence>
<evidence type="ECO:0000313" key="3">
    <source>
        <dbReference type="Proteomes" id="UP001498398"/>
    </source>
</evidence>
<feature type="compositionally biased region" description="Basic residues" evidence="1">
    <location>
        <begin position="18"/>
        <end position="27"/>
    </location>
</feature>
<evidence type="ECO:0000313" key="2">
    <source>
        <dbReference type="EMBL" id="KAK7441383.1"/>
    </source>
</evidence>
<reference evidence="2 3" key="1">
    <citation type="submission" date="2024-01" db="EMBL/GenBank/DDBJ databases">
        <title>A draft genome for the cacao thread blight pathogen Marasmiellus scandens.</title>
        <authorList>
            <person name="Baruah I.K."/>
            <person name="Leung J."/>
            <person name="Bukari Y."/>
            <person name="Amoako-Attah I."/>
            <person name="Meinhardt L.W."/>
            <person name="Bailey B.A."/>
            <person name="Cohen S.P."/>
        </authorList>
    </citation>
    <scope>NUCLEOTIDE SEQUENCE [LARGE SCALE GENOMIC DNA]</scope>
    <source>
        <strain evidence="2 3">GH-19</strain>
    </source>
</reference>
<name>A0ABR1IUD1_9AGAR</name>
<feature type="region of interest" description="Disordered" evidence="1">
    <location>
        <begin position="1"/>
        <end position="39"/>
    </location>
</feature>
<gene>
    <name evidence="2" type="ORF">VKT23_016631</name>
</gene>